<proteinExistence type="predicted"/>
<dbReference type="Proteomes" id="UP000007797">
    <property type="component" value="Unassembled WGS sequence"/>
</dbReference>
<evidence type="ECO:0000313" key="1">
    <source>
        <dbReference type="EMBL" id="EGG23094.1"/>
    </source>
</evidence>
<organism evidence="1 2">
    <name type="scientific">Cavenderia fasciculata</name>
    <name type="common">Slime mold</name>
    <name type="synonym">Dictyostelium fasciculatum</name>
    <dbReference type="NCBI Taxonomy" id="261658"/>
    <lineage>
        <taxon>Eukaryota</taxon>
        <taxon>Amoebozoa</taxon>
        <taxon>Evosea</taxon>
        <taxon>Eumycetozoa</taxon>
        <taxon>Dictyostelia</taxon>
        <taxon>Acytosteliales</taxon>
        <taxon>Cavenderiaceae</taxon>
        <taxon>Cavenderia</taxon>
    </lineage>
</organism>
<dbReference type="EMBL" id="GL883008">
    <property type="protein sequence ID" value="EGG23094.1"/>
    <property type="molecule type" value="Genomic_DNA"/>
</dbReference>
<name>F4PNP1_CACFS</name>
<dbReference type="KEGG" id="dfa:DFA_05224"/>
<dbReference type="RefSeq" id="XP_004360945.1">
    <property type="nucleotide sequence ID" value="XM_004360888.1"/>
</dbReference>
<sequence length="45" mass="5348">MRCCLFFFFDRFNNVNRHRKEATGARWSAINILSESFAPFTANFN</sequence>
<protein>
    <submittedName>
        <fullName evidence="1">Uncharacterized protein</fullName>
    </submittedName>
</protein>
<gene>
    <name evidence="1" type="ORF">DFA_05224</name>
</gene>
<evidence type="ECO:0000313" key="2">
    <source>
        <dbReference type="Proteomes" id="UP000007797"/>
    </source>
</evidence>
<reference evidence="2" key="1">
    <citation type="journal article" date="2011" name="Genome Res.">
        <title>Phylogeny-wide analysis of social amoeba genomes highlights ancient origins for complex intercellular communication.</title>
        <authorList>
            <person name="Heidel A.J."/>
            <person name="Lawal H.M."/>
            <person name="Felder M."/>
            <person name="Schilde C."/>
            <person name="Helps N.R."/>
            <person name="Tunggal B."/>
            <person name="Rivero F."/>
            <person name="John U."/>
            <person name="Schleicher M."/>
            <person name="Eichinger L."/>
            <person name="Platzer M."/>
            <person name="Noegel A.A."/>
            <person name="Schaap P."/>
            <person name="Gloeckner G."/>
        </authorList>
    </citation>
    <scope>NUCLEOTIDE SEQUENCE [LARGE SCALE GENOMIC DNA]</scope>
    <source>
        <strain evidence="2">SH3</strain>
    </source>
</reference>
<accession>F4PNP1</accession>
<keyword evidence="2" id="KW-1185">Reference proteome</keyword>
<dbReference type="AlphaFoldDB" id="F4PNP1"/>
<dbReference type="GeneID" id="14875412"/>